<dbReference type="OMA" id="DAMAMIT"/>
<dbReference type="Pfam" id="PF09366">
    <property type="entry name" value="DUF1997"/>
    <property type="match status" value="1"/>
</dbReference>
<dbReference type="PANTHER" id="PTHR34131">
    <property type="entry name" value="(RAP ANNOTATION RELEASE2) GALACTOSE-BINDING LIKE DOMAIN CONTAINING PROTEIN"/>
    <property type="match status" value="1"/>
</dbReference>
<reference evidence="2" key="1">
    <citation type="journal article" date="2016" name="Nature">
        <title>The genome of the seagrass Zostera marina reveals angiosperm adaptation to the sea.</title>
        <authorList>
            <person name="Olsen J.L."/>
            <person name="Rouze P."/>
            <person name="Verhelst B."/>
            <person name="Lin Y.-C."/>
            <person name="Bayer T."/>
            <person name="Collen J."/>
            <person name="Dattolo E."/>
            <person name="De Paoli E."/>
            <person name="Dittami S."/>
            <person name="Maumus F."/>
            <person name="Michel G."/>
            <person name="Kersting A."/>
            <person name="Lauritano C."/>
            <person name="Lohaus R."/>
            <person name="Toepel M."/>
            <person name="Tonon T."/>
            <person name="Vanneste K."/>
            <person name="Amirebrahimi M."/>
            <person name="Brakel J."/>
            <person name="Bostroem C."/>
            <person name="Chovatia M."/>
            <person name="Grimwood J."/>
            <person name="Jenkins J.W."/>
            <person name="Jueterbock A."/>
            <person name="Mraz A."/>
            <person name="Stam W.T."/>
            <person name="Tice H."/>
            <person name="Bornberg-Bauer E."/>
            <person name="Green P.J."/>
            <person name="Pearson G.A."/>
            <person name="Procaccini G."/>
            <person name="Duarte C.M."/>
            <person name="Schmutz J."/>
            <person name="Reusch T.B.H."/>
            <person name="Van de Peer Y."/>
        </authorList>
    </citation>
    <scope>NUCLEOTIDE SEQUENCE [LARGE SCALE GENOMIC DNA]</scope>
    <source>
        <strain evidence="2">cv. Finnish</strain>
    </source>
</reference>
<comment type="caution">
    <text evidence="1">The sequence shown here is derived from an EMBL/GenBank/DDBJ whole genome shotgun (WGS) entry which is preliminary data.</text>
</comment>
<evidence type="ECO:0000313" key="2">
    <source>
        <dbReference type="Proteomes" id="UP000036987"/>
    </source>
</evidence>
<dbReference type="OrthoDB" id="1933789at2759"/>
<evidence type="ECO:0000313" key="1">
    <source>
        <dbReference type="EMBL" id="KMZ62311.1"/>
    </source>
</evidence>
<keyword evidence="2" id="KW-1185">Reference proteome</keyword>
<proteinExistence type="predicted"/>
<dbReference type="InterPro" id="IPR018971">
    <property type="entry name" value="DUF1997"/>
</dbReference>
<organism evidence="1 2">
    <name type="scientific">Zostera marina</name>
    <name type="common">Eelgrass</name>
    <dbReference type="NCBI Taxonomy" id="29655"/>
    <lineage>
        <taxon>Eukaryota</taxon>
        <taxon>Viridiplantae</taxon>
        <taxon>Streptophyta</taxon>
        <taxon>Embryophyta</taxon>
        <taxon>Tracheophyta</taxon>
        <taxon>Spermatophyta</taxon>
        <taxon>Magnoliopsida</taxon>
        <taxon>Liliopsida</taxon>
        <taxon>Zosteraceae</taxon>
        <taxon>Zostera</taxon>
    </lineage>
</organism>
<gene>
    <name evidence="1" type="ORF">ZOSMA_474G00030</name>
</gene>
<dbReference type="Proteomes" id="UP000036987">
    <property type="component" value="Unassembled WGS sequence"/>
</dbReference>
<dbReference type="PANTHER" id="PTHR34131:SF2">
    <property type="entry name" value="FAMILY PROTEIN, PUTATIVE (DUF1997)-RELATED"/>
    <property type="match status" value="1"/>
</dbReference>
<name>A0A0K9NZS3_ZOSMR</name>
<protein>
    <submittedName>
        <fullName evidence="1">(RAP Annotation release2) Galactose-binding like domain containingprotein</fullName>
    </submittedName>
</protein>
<dbReference type="AlphaFoldDB" id="A0A0K9NZS3"/>
<sequence length="234" mass="26745">MEICFMKANNILPFNFLSSLHSSNIRKSKVSLESDEAHETKRGREAKLFAKKKQRLRLACSDSNQSSPLSEFLQHPSGVESVLNRKGLQTFELLEEEPDTYRCSLHAIEFMSFEVVPVIDVRLTHTTNGCTVEMLSCKFEGSHAMLQQQNEKFSAFMRNEITWDEESDSETCIDFDVCLGVNLQVFTKPFTLLPLSALETPGNLIMQGLLDRLVPSLVDQLLEDYNKWKYKLNP</sequence>
<dbReference type="EMBL" id="LFYR01001379">
    <property type="protein sequence ID" value="KMZ62311.1"/>
    <property type="molecule type" value="Genomic_DNA"/>
</dbReference>
<accession>A0A0K9NZS3</accession>